<dbReference type="OrthoDB" id="10304832at2759"/>
<evidence type="ECO:0000313" key="2">
    <source>
        <dbReference type="EMBL" id="KAG5616135.1"/>
    </source>
</evidence>
<gene>
    <name evidence="2" type="ORF">H5410_015959</name>
</gene>
<reference evidence="2 3" key="1">
    <citation type="submission" date="2020-09" db="EMBL/GenBank/DDBJ databases">
        <title>De no assembly of potato wild relative species, Solanum commersonii.</title>
        <authorList>
            <person name="Cho K."/>
        </authorList>
    </citation>
    <scope>NUCLEOTIDE SEQUENCE [LARGE SCALE GENOMIC DNA]</scope>
    <source>
        <strain evidence="2">LZ3.2</strain>
        <tissue evidence="2">Leaf</tissue>
    </source>
</reference>
<dbReference type="Proteomes" id="UP000824120">
    <property type="component" value="Chromosome 3"/>
</dbReference>
<sequence length="78" mass="8846">MMGISKYFMFFVLLVLVMKITTSSFEANHVIIGRCFQRLVWSSNAVMVKEVNVQSHGMELAQIFSALLGNNIHLENPN</sequence>
<name>A0A9J5ZW57_SOLCO</name>
<organism evidence="2 3">
    <name type="scientific">Solanum commersonii</name>
    <name type="common">Commerson's wild potato</name>
    <name type="synonym">Commerson's nightshade</name>
    <dbReference type="NCBI Taxonomy" id="4109"/>
    <lineage>
        <taxon>Eukaryota</taxon>
        <taxon>Viridiplantae</taxon>
        <taxon>Streptophyta</taxon>
        <taxon>Embryophyta</taxon>
        <taxon>Tracheophyta</taxon>
        <taxon>Spermatophyta</taxon>
        <taxon>Magnoliopsida</taxon>
        <taxon>eudicotyledons</taxon>
        <taxon>Gunneridae</taxon>
        <taxon>Pentapetalae</taxon>
        <taxon>asterids</taxon>
        <taxon>lamiids</taxon>
        <taxon>Solanales</taxon>
        <taxon>Solanaceae</taxon>
        <taxon>Solanoideae</taxon>
        <taxon>Solaneae</taxon>
        <taxon>Solanum</taxon>
    </lineage>
</organism>
<proteinExistence type="predicted"/>
<dbReference type="EMBL" id="JACXVP010000003">
    <property type="protein sequence ID" value="KAG5616135.1"/>
    <property type="molecule type" value="Genomic_DNA"/>
</dbReference>
<feature type="signal peptide" evidence="1">
    <location>
        <begin position="1"/>
        <end position="24"/>
    </location>
</feature>
<keyword evidence="3" id="KW-1185">Reference proteome</keyword>
<feature type="chain" id="PRO_5039932860" evidence="1">
    <location>
        <begin position="25"/>
        <end position="78"/>
    </location>
</feature>
<evidence type="ECO:0000256" key="1">
    <source>
        <dbReference type="SAM" id="SignalP"/>
    </source>
</evidence>
<dbReference type="AlphaFoldDB" id="A0A9J5ZW57"/>
<keyword evidence="1" id="KW-0732">Signal</keyword>
<protein>
    <submittedName>
        <fullName evidence="2">Uncharacterized protein</fullName>
    </submittedName>
</protein>
<accession>A0A9J5ZW57</accession>
<evidence type="ECO:0000313" key="3">
    <source>
        <dbReference type="Proteomes" id="UP000824120"/>
    </source>
</evidence>
<comment type="caution">
    <text evidence="2">The sequence shown here is derived from an EMBL/GenBank/DDBJ whole genome shotgun (WGS) entry which is preliminary data.</text>
</comment>